<dbReference type="GO" id="GO:0003676">
    <property type="term" value="F:nucleic acid binding"/>
    <property type="evidence" value="ECO:0007669"/>
    <property type="project" value="InterPro"/>
</dbReference>
<dbReference type="KEGG" id="pmes:FX988_03223"/>
<protein>
    <recommendedName>
        <fullName evidence="3">Exonuclease domain-containing protein</fullName>
    </recommendedName>
</protein>
<sequence length="165" mass="18835">MRSSVNSPIILDIEASGFGANSYPIEVGVAMDNDTRFCRLIRPQTDWQHWSEEAQGLHGISRSMLLEKGAPVQQVCIELNQLLYGRTAYSDGWVVDSPWLSRLYESAGMRMAFELSQLDLILNERQMDNWHETKSRILSQTKAKRHRASHDAAIILQTYLATRNL</sequence>
<gene>
    <name evidence="1" type="ORF">FX988_03223</name>
</gene>
<dbReference type="InterPro" id="IPR036397">
    <property type="entry name" value="RNaseH_sf"/>
</dbReference>
<dbReference type="OrthoDB" id="5705783at2"/>
<evidence type="ECO:0000313" key="1">
    <source>
        <dbReference type="EMBL" id="QHJ12965.1"/>
    </source>
</evidence>
<dbReference type="Proteomes" id="UP000464524">
    <property type="component" value="Chromosome"/>
</dbReference>
<accession>A0A857JLL0</accession>
<reference evidence="1 2" key="1">
    <citation type="submission" date="2019-12" db="EMBL/GenBank/DDBJ databases">
        <title>Genome sequencing and assembly of endphytes of Porphyra tenera.</title>
        <authorList>
            <person name="Park J.M."/>
            <person name="Shin R."/>
            <person name="Jo S.H."/>
        </authorList>
    </citation>
    <scope>NUCLEOTIDE SEQUENCE [LARGE SCALE GENOMIC DNA]</scope>
    <source>
        <strain evidence="1 2">GPM4</strain>
    </source>
</reference>
<dbReference type="InterPro" id="IPR012337">
    <property type="entry name" value="RNaseH-like_sf"/>
</dbReference>
<organism evidence="1 2">
    <name type="scientific">Paraglaciecola mesophila</name>
    <dbReference type="NCBI Taxonomy" id="197222"/>
    <lineage>
        <taxon>Bacteria</taxon>
        <taxon>Pseudomonadati</taxon>
        <taxon>Pseudomonadota</taxon>
        <taxon>Gammaproteobacteria</taxon>
        <taxon>Alteromonadales</taxon>
        <taxon>Alteromonadaceae</taxon>
        <taxon>Paraglaciecola</taxon>
    </lineage>
</organism>
<dbReference type="Gene3D" id="3.30.420.10">
    <property type="entry name" value="Ribonuclease H-like superfamily/Ribonuclease H"/>
    <property type="match status" value="1"/>
</dbReference>
<proteinExistence type="predicted"/>
<evidence type="ECO:0000313" key="2">
    <source>
        <dbReference type="Proteomes" id="UP000464524"/>
    </source>
</evidence>
<evidence type="ECO:0008006" key="3">
    <source>
        <dbReference type="Google" id="ProtNLM"/>
    </source>
</evidence>
<dbReference type="AlphaFoldDB" id="A0A857JLL0"/>
<name>A0A857JLL0_9ALTE</name>
<keyword evidence="2" id="KW-1185">Reference proteome</keyword>
<dbReference type="RefSeq" id="WP_160181107.1">
    <property type="nucleotide sequence ID" value="NZ_CP047656.1"/>
</dbReference>
<dbReference type="SUPFAM" id="SSF53098">
    <property type="entry name" value="Ribonuclease H-like"/>
    <property type="match status" value="1"/>
</dbReference>
<dbReference type="EMBL" id="CP047656">
    <property type="protein sequence ID" value="QHJ12965.1"/>
    <property type="molecule type" value="Genomic_DNA"/>
</dbReference>